<gene>
    <name evidence="1" type="ORF">DSO57_1028037</name>
</gene>
<dbReference type="Proteomes" id="UP001165960">
    <property type="component" value="Unassembled WGS sequence"/>
</dbReference>
<protein>
    <submittedName>
        <fullName evidence="1">Uncharacterized protein</fullName>
    </submittedName>
</protein>
<sequence length="145" mass="16536">MPWWVIELTNFLFTITYKKGSLNVLPDLLSCHPTTADSDPEYERLNTKAVLPASVFINQILATLFNFPDTYSIQKAQSEDPTSNKIIQDLLSKAMSPSEYSLENNLLLFHKLVMVPNKDLQLQITIGFHNSLPADTWVIREPWPS</sequence>
<evidence type="ECO:0000313" key="1">
    <source>
        <dbReference type="EMBL" id="KAJ9072392.1"/>
    </source>
</evidence>
<name>A0ACC2TDT7_9FUNG</name>
<accession>A0ACC2TDT7</accession>
<organism evidence="1 2">
    <name type="scientific">Entomophthora muscae</name>
    <dbReference type="NCBI Taxonomy" id="34485"/>
    <lineage>
        <taxon>Eukaryota</taxon>
        <taxon>Fungi</taxon>
        <taxon>Fungi incertae sedis</taxon>
        <taxon>Zoopagomycota</taxon>
        <taxon>Entomophthoromycotina</taxon>
        <taxon>Entomophthoromycetes</taxon>
        <taxon>Entomophthorales</taxon>
        <taxon>Entomophthoraceae</taxon>
        <taxon>Entomophthora</taxon>
    </lineage>
</organism>
<keyword evidence="2" id="KW-1185">Reference proteome</keyword>
<proteinExistence type="predicted"/>
<dbReference type="EMBL" id="QTSX02003015">
    <property type="protein sequence ID" value="KAJ9072392.1"/>
    <property type="molecule type" value="Genomic_DNA"/>
</dbReference>
<evidence type="ECO:0000313" key="2">
    <source>
        <dbReference type="Proteomes" id="UP001165960"/>
    </source>
</evidence>
<reference evidence="1" key="1">
    <citation type="submission" date="2022-04" db="EMBL/GenBank/DDBJ databases">
        <title>Genome of the entomopathogenic fungus Entomophthora muscae.</title>
        <authorList>
            <person name="Elya C."/>
            <person name="Lovett B.R."/>
            <person name="Lee E."/>
            <person name="Macias A.M."/>
            <person name="Hajek A.E."/>
            <person name="De Bivort B.L."/>
            <person name="Kasson M.T."/>
            <person name="De Fine Licht H.H."/>
            <person name="Stajich J.E."/>
        </authorList>
    </citation>
    <scope>NUCLEOTIDE SEQUENCE</scope>
    <source>
        <strain evidence="1">Berkeley</strain>
    </source>
</reference>
<comment type="caution">
    <text evidence="1">The sequence shown here is derived from an EMBL/GenBank/DDBJ whole genome shotgun (WGS) entry which is preliminary data.</text>
</comment>